<name>A0A1K0GKI7_9BASI</name>
<evidence type="ECO:0000256" key="4">
    <source>
        <dbReference type="ARBA" id="ARBA00023128"/>
    </source>
</evidence>
<evidence type="ECO:0000256" key="1">
    <source>
        <dbReference type="ARBA" id="ARBA00004173"/>
    </source>
</evidence>
<proteinExistence type="inferred from homology"/>
<reference evidence="7" key="3">
    <citation type="submission" date="2018-08" db="EMBL/GenBank/DDBJ databases">
        <authorList>
            <person name="Guldener U."/>
        </authorList>
    </citation>
    <scope>NUCLEOTIDE SEQUENCE</scope>
    <source>
        <strain evidence="7">UB2</strain>
    </source>
</reference>
<dbReference type="PANTHER" id="PTHR28163">
    <property type="entry name" value="PROTEIN PET117 HOMOLOG, MITOCHONDRIAL"/>
    <property type="match status" value="1"/>
</dbReference>
<dbReference type="AlphaFoldDB" id="A0A1K0GKI7"/>
<feature type="region of interest" description="Disordered" evidence="5">
    <location>
        <begin position="1"/>
        <end position="99"/>
    </location>
</feature>
<comment type="similarity">
    <text evidence="2">Belongs to the PET117 family.</text>
</comment>
<evidence type="ECO:0000256" key="2">
    <source>
        <dbReference type="ARBA" id="ARBA00008197"/>
    </source>
</evidence>
<gene>
    <name evidence="7" type="ORF">UBRO2_00187</name>
    <name evidence="6" type="ORF">UBRO_20250</name>
</gene>
<dbReference type="InterPro" id="IPR031568">
    <property type="entry name" value="Pet117"/>
</dbReference>
<keyword evidence="3" id="KW-0809">Transit peptide</keyword>
<dbReference type="PANTHER" id="PTHR28163:SF1">
    <property type="entry name" value="PROTEIN PET117 HOMOLOG, MITOCHONDRIAL"/>
    <property type="match status" value="1"/>
</dbReference>
<feature type="compositionally biased region" description="Low complexity" evidence="5">
    <location>
        <begin position="1"/>
        <end position="15"/>
    </location>
</feature>
<feature type="compositionally biased region" description="Low complexity" evidence="5">
    <location>
        <begin position="157"/>
        <end position="178"/>
    </location>
</feature>
<feature type="region of interest" description="Disordered" evidence="5">
    <location>
        <begin position="150"/>
        <end position="178"/>
    </location>
</feature>
<dbReference type="EMBL" id="LT558119">
    <property type="protein sequence ID" value="SAM75750.1"/>
    <property type="molecule type" value="Genomic_DNA"/>
</dbReference>
<dbReference type="Proteomes" id="UP000658997">
    <property type="component" value="Unassembled WGS sequence"/>
</dbReference>
<organism evidence="6 8">
    <name type="scientific">Ustilago bromivora</name>
    <dbReference type="NCBI Taxonomy" id="307758"/>
    <lineage>
        <taxon>Eukaryota</taxon>
        <taxon>Fungi</taxon>
        <taxon>Dikarya</taxon>
        <taxon>Basidiomycota</taxon>
        <taxon>Ustilaginomycotina</taxon>
        <taxon>Ustilaginomycetes</taxon>
        <taxon>Ustilaginales</taxon>
        <taxon>Ustilaginaceae</taxon>
        <taxon>Ustilago</taxon>
    </lineage>
</organism>
<evidence type="ECO:0000256" key="3">
    <source>
        <dbReference type="ARBA" id="ARBA00022946"/>
    </source>
</evidence>
<evidence type="ECO:0000256" key="5">
    <source>
        <dbReference type="SAM" id="MobiDB-lite"/>
    </source>
</evidence>
<protein>
    <submittedName>
        <fullName evidence="6">Uncharacterized protein</fullName>
    </submittedName>
</protein>
<dbReference type="Proteomes" id="UP000179920">
    <property type="component" value="Chromosome III"/>
</dbReference>
<dbReference type="OrthoDB" id="76305at2759"/>
<dbReference type="GO" id="GO:0005739">
    <property type="term" value="C:mitochondrion"/>
    <property type="evidence" value="ECO:0007669"/>
    <property type="project" value="UniProtKB-SubCell"/>
</dbReference>
<evidence type="ECO:0000313" key="7">
    <source>
        <dbReference type="EMBL" id="SYW74777.1"/>
    </source>
</evidence>
<dbReference type="Pfam" id="PF15786">
    <property type="entry name" value="PET117"/>
    <property type="match status" value="1"/>
</dbReference>
<reference evidence="6" key="2">
    <citation type="submission" date="2016-04" db="EMBL/GenBank/DDBJ databases">
        <authorList>
            <person name="Evans L.H."/>
            <person name="Alamgir A."/>
            <person name="Owens N."/>
            <person name="Weber N.D."/>
            <person name="Virtaneva K."/>
            <person name="Barbian K."/>
            <person name="Babar A."/>
            <person name="Rosenke K."/>
        </authorList>
    </citation>
    <scope>NUCLEOTIDE SEQUENCE</scope>
    <source>
        <strain evidence="6">UB2112</strain>
    </source>
</reference>
<keyword evidence="9" id="KW-1185">Reference proteome</keyword>
<evidence type="ECO:0000313" key="6">
    <source>
        <dbReference type="EMBL" id="SAM75750.1"/>
    </source>
</evidence>
<dbReference type="GO" id="GO:0033617">
    <property type="term" value="P:mitochondrial respiratory chain complex IV assembly"/>
    <property type="evidence" value="ECO:0007669"/>
    <property type="project" value="TreeGrafter"/>
</dbReference>
<comment type="subcellular location">
    <subcellularLocation>
        <location evidence="1">Mitochondrion</location>
    </subcellularLocation>
</comment>
<sequence length="178" mass="18987">MTPTSSPSNPTRSPTLDASDTDAGAHSHPSLPPPLQATSSSKDSPCEASDDQNTKAKIRKTGILPNSLPPPRDLLAQLYATARHDASSSSSSSNPPASVLVSGLTVWGVHYMQEREHEVMYRGVERDEERQAEKKRKRLLDLQINQEKEAAYQKIQPTAAAASSGTSSSSSPSASPPP</sequence>
<reference evidence="8" key="1">
    <citation type="submission" date="2016-04" db="EMBL/GenBank/DDBJ databases">
        <authorList>
            <person name="Guldener U."/>
            <person name="Guldener U."/>
        </authorList>
    </citation>
    <scope>NUCLEOTIDE SEQUENCE [LARGE SCALE GENOMIC DNA]</scope>
    <source>
        <strain evidence="8">UB2112</strain>
    </source>
</reference>
<keyword evidence="4" id="KW-0496">Mitochondrion</keyword>
<evidence type="ECO:0000313" key="8">
    <source>
        <dbReference type="Proteomes" id="UP000179920"/>
    </source>
</evidence>
<accession>A0A1K0GKI7</accession>
<evidence type="ECO:0000313" key="9">
    <source>
        <dbReference type="Proteomes" id="UP000658997"/>
    </source>
</evidence>
<dbReference type="EMBL" id="ULHB01000002">
    <property type="protein sequence ID" value="SYW74777.1"/>
    <property type="molecule type" value="Genomic_DNA"/>
</dbReference>